<organism evidence="6 7">
    <name type="scientific">Bathycoccus prasinos</name>
    <dbReference type="NCBI Taxonomy" id="41875"/>
    <lineage>
        <taxon>Eukaryota</taxon>
        <taxon>Viridiplantae</taxon>
        <taxon>Chlorophyta</taxon>
        <taxon>Mamiellophyceae</taxon>
        <taxon>Mamiellales</taxon>
        <taxon>Bathycoccaceae</taxon>
        <taxon>Bathycoccus</taxon>
    </lineage>
</organism>
<name>K8F2Q1_9CHLO</name>
<evidence type="ECO:0000313" key="6">
    <source>
        <dbReference type="EMBL" id="CCO19100.1"/>
    </source>
</evidence>
<dbReference type="InterPro" id="IPR013083">
    <property type="entry name" value="Znf_RING/FYVE/PHD"/>
</dbReference>
<dbReference type="eggNOG" id="ENOG502SCKD">
    <property type="taxonomic scope" value="Eukaryota"/>
</dbReference>
<dbReference type="EMBL" id="FO082267">
    <property type="protein sequence ID" value="CCO19100.1"/>
    <property type="molecule type" value="Genomic_DNA"/>
</dbReference>
<keyword evidence="2" id="KW-0863">Zinc-finger</keyword>
<evidence type="ECO:0000256" key="1">
    <source>
        <dbReference type="ARBA" id="ARBA00022723"/>
    </source>
</evidence>
<feature type="compositionally biased region" description="Low complexity" evidence="4">
    <location>
        <begin position="62"/>
        <end position="75"/>
    </location>
</feature>
<dbReference type="PROSITE" id="PS51292">
    <property type="entry name" value="ZF_RING_CH"/>
    <property type="match status" value="1"/>
</dbReference>
<dbReference type="STRING" id="41875.K8F2Q1"/>
<dbReference type="PANTHER" id="PTHR46347:SF1">
    <property type="entry name" value="RING_FYVE_PHD ZINC FINGER SUPERFAMILY PROTEIN"/>
    <property type="match status" value="1"/>
</dbReference>
<dbReference type="Proteomes" id="UP000198341">
    <property type="component" value="Chromosome 12"/>
</dbReference>
<gene>
    <name evidence="6" type="ordered locus">Bathy12g03640</name>
</gene>
<keyword evidence="3" id="KW-0862">Zinc</keyword>
<dbReference type="SMART" id="SM00744">
    <property type="entry name" value="RINGv"/>
    <property type="match status" value="1"/>
</dbReference>
<evidence type="ECO:0000259" key="5">
    <source>
        <dbReference type="PROSITE" id="PS51292"/>
    </source>
</evidence>
<dbReference type="OrthoDB" id="264354at2759"/>
<proteinExistence type="predicted"/>
<accession>K8F2Q1</accession>
<keyword evidence="7" id="KW-1185">Reference proteome</keyword>
<dbReference type="AlphaFoldDB" id="K8F2Q1"/>
<reference evidence="6 7" key="1">
    <citation type="submission" date="2011-10" db="EMBL/GenBank/DDBJ databases">
        <authorList>
            <person name="Genoscope - CEA"/>
        </authorList>
    </citation>
    <scope>NUCLEOTIDE SEQUENCE [LARGE SCALE GENOMIC DNA]</scope>
    <source>
        <strain evidence="6 7">RCC 1105</strain>
    </source>
</reference>
<dbReference type="GeneID" id="19012540"/>
<dbReference type="GO" id="GO:0008270">
    <property type="term" value="F:zinc ion binding"/>
    <property type="evidence" value="ECO:0007669"/>
    <property type="project" value="UniProtKB-KW"/>
</dbReference>
<dbReference type="PANTHER" id="PTHR46347">
    <property type="entry name" value="RING/FYVE/PHD ZINC FINGER SUPERFAMILY PROTEIN"/>
    <property type="match status" value="1"/>
</dbReference>
<feature type="region of interest" description="Disordered" evidence="4">
    <location>
        <begin position="62"/>
        <end position="85"/>
    </location>
</feature>
<dbReference type="InterPro" id="IPR011016">
    <property type="entry name" value="Znf_RING-CH"/>
</dbReference>
<feature type="compositionally biased region" description="Acidic residues" evidence="4">
    <location>
        <begin position="76"/>
        <end position="85"/>
    </location>
</feature>
<dbReference type="RefSeq" id="XP_007509985.1">
    <property type="nucleotide sequence ID" value="XM_007509923.1"/>
</dbReference>
<protein>
    <recommendedName>
        <fullName evidence="5">RING-CH-type domain-containing protein</fullName>
    </recommendedName>
</protein>
<evidence type="ECO:0000256" key="3">
    <source>
        <dbReference type="ARBA" id="ARBA00022833"/>
    </source>
</evidence>
<sequence length="277" mass="30808">MFAIVVAASGLLLHRMKQRSEQASDTFDPDAVHDATIVSEMVRVGSMKSISSSQNLSSLLNTSSSSSSLTSSSDTMSDDTILEEEEEEPEVRCRFCFQDELCGDLIAPCACTGSQEYVHLKCLRMWQKVSLRSNGCAEKNCRVCKHKYILPYIPLKRRVSFYFSLKAKDRLNEYTKAWCDVVATAVMQARLQSVISPLHIVRRSNSLAELAVLMAMSELRIFAKRAETNAPISAVPSAPSSSPKIFGGEKIKKGVKLLGWGYTTLNLFVKFHHAVNR</sequence>
<dbReference type="Gene3D" id="3.30.40.10">
    <property type="entry name" value="Zinc/RING finger domain, C3HC4 (zinc finger)"/>
    <property type="match status" value="1"/>
</dbReference>
<dbReference type="SUPFAM" id="SSF57850">
    <property type="entry name" value="RING/U-box"/>
    <property type="match status" value="1"/>
</dbReference>
<evidence type="ECO:0000256" key="2">
    <source>
        <dbReference type="ARBA" id="ARBA00022771"/>
    </source>
</evidence>
<dbReference type="KEGG" id="bpg:Bathy12g03640"/>
<evidence type="ECO:0000313" key="7">
    <source>
        <dbReference type="Proteomes" id="UP000198341"/>
    </source>
</evidence>
<dbReference type="CDD" id="cd16495">
    <property type="entry name" value="RING_CH-C4HC3_MARCH"/>
    <property type="match status" value="1"/>
</dbReference>
<evidence type="ECO:0000256" key="4">
    <source>
        <dbReference type="SAM" id="MobiDB-lite"/>
    </source>
</evidence>
<feature type="domain" description="RING-CH-type" evidence="5">
    <location>
        <begin position="85"/>
        <end position="151"/>
    </location>
</feature>
<keyword evidence="1" id="KW-0479">Metal-binding</keyword>
<dbReference type="Pfam" id="PF12906">
    <property type="entry name" value="RINGv"/>
    <property type="match status" value="1"/>
</dbReference>